<keyword evidence="9" id="KW-1185">Reference proteome</keyword>
<dbReference type="InterPro" id="IPR000847">
    <property type="entry name" value="LysR_HTH_N"/>
</dbReference>
<dbReference type="Proteomes" id="UP000814353">
    <property type="component" value="Unassembled WGS sequence"/>
</dbReference>
<gene>
    <name evidence="6" type="ORF">H1D44_20110</name>
    <name evidence="7" type="ORF">HOP48_20300</name>
</gene>
<dbReference type="GO" id="GO:0032993">
    <property type="term" value="C:protein-DNA complex"/>
    <property type="evidence" value="ECO:0007669"/>
    <property type="project" value="TreeGrafter"/>
</dbReference>
<feature type="domain" description="HTH lysR-type" evidence="5">
    <location>
        <begin position="3"/>
        <end position="60"/>
    </location>
</feature>
<name>A0A7V9W536_9GAMM</name>
<dbReference type="GO" id="GO:0003700">
    <property type="term" value="F:DNA-binding transcription factor activity"/>
    <property type="evidence" value="ECO:0007669"/>
    <property type="project" value="InterPro"/>
</dbReference>
<dbReference type="Proteomes" id="UP000518091">
    <property type="component" value="Unassembled WGS sequence"/>
</dbReference>
<dbReference type="EMBL" id="JACEFT010000053">
    <property type="protein sequence ID" value="MBA2781182.1"/>
    <property type="molecule type" value="Genomic_DNA"/>
</dbReference>
<keyword evidence="3" id="KW-0238">DNA-binding</keyword>
<evidence type="ECO:0000259" key="5">
    <source>
        <dbReference type="PROSITE" id="PS50931"/>
    </source>
</evidence>
<dbReference type="PRINTS" id="PR00039">
    <property type="entry name" value="HTHLYSR"/>
</dbReference>
<evidence type="ECO:0000256" key="2">
    <source>
        <dbReference type="ARBA" id="ARBA00023015"/>
    </source>
</evidence>
<dbReference type="SUPFAM" id="SSF46785">
    <property type="entry name" value="Winged helix' DNA-binding domain"/>
    <property type="match status" value="1"/>
</dbReference>
<dbReference type="GO" id="GO:0003677">
    <property type="term" value="F:DNA binding"/>
    <property type="evidence" value="ECO:0007669"/>
    <property type="project" value="UniProtKB-KW"/>
</dbReference>
<proteinExistence type="inferred from homology"/>
<dbReference type="EMBL" id="JABFUB010000040">
    <property type="protein sequence ID" value="MCG6663866.1"/>
    <property type="molecule type" value="Genomic_DNA"/>
</dbReference>
<evidence type="ECO:0000256" key="1">
    <source>
        <dbReference type="ARBA" id="ARBA00009437"/>
    </source>
</evidence>
<dbReference type="Pfam" id="PF03466">
    <property type="entry name" value="LysR_substrate"/>
    <property type="match status" value="1"/>
</dbReference>
<evidence type="ECO:0000256" key="3">
    <source>
        <dbReference type="ARBA" id="ARBA00023125"/>
    </source>
</evidence>
<dbReference type="SUPFAM" id="SSF53850">
    <property type="entry name" value="Periplasmic binding protein-like II"/>
    <property type="match status" value="1"/>
</dbReference>
<evidence type="ECO:0000313" key="6">
    <source>
        <dbReference type="EMBL" id="MBA2781182.1"/>
    </source>
</evidence>
<reference evidence="7 9" key="1">
    <citation type="submission" date="2020-05" db="EMBL/GenBank/DDBJ databases">
        <title>Comparative genomic analysis of denitrifying bacteria from Halomonas genus.</title>
        <authorList>
            <person name="Wang L."/>
            <person name="Shao Z."/>
        </authorList>
    </citation>
    <scope>NUCLEOTIDE SEQUENCE [LARGE SCALE GENOMIC DNA]</scope>
    <source>
        <strain evidence="7 9">DSM 17331</strain>
    </source>
</reference>
<comment type="similarity">
    <text evidence="1">Belongs to the LysR transcriptional regulatory family.</text>
</comment>
<comment type="caution">
    <text evidence="6">The sequence shown here is derived from an EMBL/GenBank/DDBJ whole genome shotgun (WGS) entry which is preliminary data.</text>
</comment>
<keyword evidence="4" id="KW-0804">Transcription</keyword>
<dbReference type="Pfam" id="PF00126">
    <property type="entry name" value="HTH_1"/>
    <property type="match status" value="1"/>
</dbReference>
<dbReference type="InterPro" id="IPR036388">
    <property type="entry name" value="WH-like_DNA-bd_sf"/>
</dbReference>
<dbReference type="PANTHER" id="PTHR30346">
    <property type="entry name" value="TRANSCRIPTIONAL DUAL REGULATOR HCAR-RELATED"/>
    <property type="match status" value="1"/>
</dbReference>
<evidence type="ECO:0000256" key="4">
    <source>
        <dbReference type="ARBA" id="ARBA00023163"/>
    </source>
</evidence>
<dbReference type="Gene3D" id="1.10.10.10">
    <property type="entry name" value="Winged helix-like DNA-binding domain superfamily/Winged helix DNA-binding domain"/>
    <property type="match status" value="1"/>
</dbReference>
<evidence type="ECO:0000313" key="8">
    <source>
        <dbReference type="Proteomes" id="UP000518091"/>
    </source>
</evidence>
<dbReference type="InterPro" id="IPR036390">
    <property type="entry name" value="WH_DNA-bd_sf"/>
</dbReference>
<dbReference type="PANTHER" id="PTHR30346:SF0">
    <property type="entry name" value="HCA OPERON TRANSCRIPTIONAL ACTIVATOR HCAR"/>
    <property type="match status" value="1"/>
</dbReference>
<dbReference type="FunFam" id="1.10.10.10:FF:000001">
    <property type="entry name" value="LysR family transcriptional regulator"/>
    <property type="match status" value="1"/>
</dbReference>
<dbReference type="PROSITE" id="PS50931">
    <property type="entry name" value="HTH_LYSR"/>
    <property type="match status" value="1"/>
</dbReference>
<keyword evidence="2" id="KW-0805">Transcription regulation</keyword>
<protein>
    <submittedName>
        <fullName evidence="6">LysR family transcriptional regulator</fullName>
    </submittedName>
</protein>
<sequence length="299" mass="33019">MALTFRQLRYFLVLAEELHFGRGAQRLHISQPPLSASLRQLEEELGVQLLVRSSKHVALTTAGEAFQRQARRLLEDLEESRTLVRRIADGASGVLRVGFTPAMLFRRLPQALQALQAAHPGIEIQLLERNSADQVQGLEAGQLDIGFIHAMPLPETLATLTLADEPFLACLPRHHPLASRSSLSLRDLAGEPLVMFRRDLSPHYYDRILGLFLVANLKPTITHEVSQWLTIVALIAHGMGVALVPASLAGTHFSNVVFLPLSDATLRHQSHCVWLEVREAPNRDLLIDIIHGIGQAGSA</sequence>
<accession>A0A7V9W536</accession>
<dbReference type="AlphaFoldDB" id="A0A7V9W536"/>
<evidence type="ECO:0000313" key="9">
    <source>
        <dbReference type="Proteomes" id="UP000814353"/>
    </source>
</evidence>
<dbReference type="InterPro" id="IPR005119">
    <property type="entry name" value="LysR_subst-bd"/>
</dbReference>
<dbReference type="Gene3D" id="3.40.190.10">
    <property type="entry name" value="Periplasmic binding protein-like II"/>
    <property type="match status" value="2"/>
</dbReference>
<evidence type="ECO:0000313" key="7">
    <source>
        <dbReference type="EMBL" id="MCG6663866.1"/>
    </source>
</evidence>
<organism evidence="6 8">
    <name type="scientific">Billgrantia kenyensis</name>
    <dbReference type="NCBI Taxonomy" id="321266"/>
    <lineage>
        <taxon>Bacteria</taxon>
        <taxon>Pseudomonadati</taxon>
        <taxon>Pseudomonadota</taxon>
        <taxon>Gammaproteobacteria</taxon>
        <taxon>Oceanospirillales</taxon>
        <taxon>Halomonadaceae</taxon>
        <taxon>Billgrantia</taxon>
    </lineage>
</organism>
<dbReference type="RefSeq" id="WP_181517052.1">
    <property type="nucleotide sequence ID" value="NZ_JABFUB010000040.1"/>
</dbReference>
<reference evidence="6 8" key="2">
    <citation type="submission" date="2020-07" db="EMBL/GenBank/DDBJ databases">
        <title>Identification of Halomonas strains.</title>
        <authorList>
            <person name="Xiao Z."/>
            <person name="Shen J."/>
        </authorList>
    </citation>
    <scope>NUCLEOTIDE SEQUENCE [LARGE SCALE GENOMIC DNA]</scope>
    <source>
        <strain evidence="6 8">DSM 17331</strain>
    </source>
</reference>